<comment type="caution">
    <text evidence="1">The sequence shown here is derived from an EMBL/GenBank/DDBJ whole genome shotgun (WGS) entry which is preliminary data.</text>
</comment>
<proteinExistence type="predicted"/>
<accession>X0ZTA3</accession>
<dbReference type="AlphaFoldDB" id="X0ZTA3"/>
<sequence>MIFITYWEINPDFDPAELAEIAQELMSKKIYPAEGIKQIAFYIIDLLGFRINYI</sequence>
<name>X0ZTA3_9ZZZZ</name>
<dbReference type="EMBL" id="BART01006313">
    <property type="protein sequence ID" value="GAG61262.1"/>
    <property type="molecule type" value="Genomic_DNA"/>
</dbReference>
<evidence type="ECO:0000313" key="1">
    <source>
        <dbReference type="EMBL" id="GAG61262.1"/>
    </source>
</evidence>
<organism evidence="1">
    <name type="scientific">marine sediment metagenome</name>
    <dbReference type="NCBI Taxonomy" id="412755"/>
    <lineage>
        <taxon>unclassified sequences</taxon>
        <taxon>metagenomes</taxon>
        <taxon>ecological metagenomes</taxon>
    </lineage>
</organism>
<protein>
    <submittedName>
        <fullName evidence="1">Uncharacterized protein</fullName>
    </submittedName>
</protein>
<gene>
    <name evidence="1" type="ORF">S01H4_14394</name>
</gene>
<reference evidence="1" key="1">
    <citation type="journal article" date="2014" name="Front. Microbiol.">
        <title>High frequency of phylogenetically diverse reductive dehalogenase-homologous genes in deep subseafloor sedimentary metagenomes.</title>
        <authorList>
            <person name="Kawai M."/>
            <person name="Futagami T."/>
            <person name="Toyoda A."/>
            <person name="Takaki Y."/>
            <person name="Nishi S."/>
            <person name="Hori S."/>
            <person name="Arai W."/>
            <person name="Tsubouchi T."/>
            <person name="Morono Y."/>
            <person name="Uchiyama I."/>
            <person name="Ito T."/>
            <person name="Fujiyama A."/>
            <person name="Inagaki F."/>
            <person name="Takami H."/>
        </authorList>
    </citation>
    <scope>NUCLEOTIDE SEQUENCE</scope>
    <source>
        <strain evidence="1">Expedition CK06-06</strain>
    </source>
</reference>